<dbReference type="STRING" id="226506.SAMN04488519_104260"/>
<organism evidence="3 4">
    <name type="scientific">Algoriphagus ornithinivorans</name>
    <dbReference type="NCBI Taxonomy" id="226506"/>
    <lineage>
        <taxon>Bacteria</taxon>
        <taxon>Pseudomonadati</taxon>
        <taxon>Bacteroidota</taxon>
        <taxon>Cytophagia</taxon>
        <taxon>Cytophagales</taxon>
        <taxon>Cyclobacteriaceae</taxon>
        <taxon>Algoriphagus</taxon>
    </lineage>
</organism>
<dbReference type="Proteomes" id="UP000199564">
    <property type="component" value="Unassembled WGS sequence"/>
</dbReference>
<name>A0A1I5F823_9BACT</name>
<gene>
    <name evidence="3" type="ORF">SAMN04488519_104260</name>
</gene>
<keyword evidence="1" id="KW-0732">Signal</keyword>
<dbReference type="InterPro" id="IPR027385">
    <property type="entry name" value="Beta-barrel_OMP"/>
</dbReference>
<proteinExistence type="predicted"/>
<evidence type="ECO:0000256" key="1">
    <source>
        <dbReference type="ARBA" id="ARBA00022729"/>
    </source>
</evidence>
<keyword evidence="4" id="KW-1185">Reference proteome</keyword>
<protein>
    <submittedName>
        <fullName evidence="3">Outer membrane protein beta-barrel domain-containing protein</fullName>
    </submittedName>
</protein>
<sequence length="158" mass="17750">MKKALVILILGILLPLGLEAQSLEQGNTRFHTYGTYGLRWKDFGVGAGVEYFFLDNFAIMPSFTYIMPNVGNRSNFSMDLRYYVSDGPSQLFFLAGYSQNWENLQPGDPGVRRTFKGANVGVGAYIRIVEWVGLNTEFRIQSQNPQEAGFKVGFAFPL</sequence>
<dbReference type="AlphaFoldDB" id="A0A1I5F823"/>
<evidence type="ECO:0000259" key="2">
    <source>
        <dbReference type="Pfam" id="PF13505"/>
    </source>
</evidence>
<accession>A0A1I5F823</accession>
<dbReference type="Pfam" id="PF13505">
    <property type="entry name" value="OMP_b-brl"/>
    <property type="match status" value="1"/>
</dbReference>
<dbReference type="RefSeq" id="WP_091652738.1">
    <property type="nucleotide sequence ID" value="NZ_FOVW01000004.1"/>
</dbReference>
<feature type="domain" description="Outer membrane protein beta-barrel" evidence="2">
    <location>
        <begin position="30"/>
        <end position="141"/>
    </location>
</feature>
<evidence type="ECO:0000313" key="3">
    <source>
        <dbReference type="EMBL" id="SFO19915.1"/>
    </source>
</evidence>
<dbReference type="EMBL" id="FOVW01000004">
    <property type="protein sequence ID" value="SFO19915.1"/>
    <property type="molecule type" value="Genomic_DNA"/>
</dbReference>
<dbReference type="Gene3D" id="2.40.160.20">
    <property type="match status" value="1"/>
</dbReference>
<reference evidence="4" key="1">
    <citation type="submission" date="2016-10" db="EMBL/GenBank/DDBJ databases">
        <authorList>
            <person name="Varghese N."/>
            <person name="Submissions S."/>
        </authorList>
    </citation>
    <scope>NUCLEOTIDE SEQUENCE [LARGE SCALE GENOMIC DNA]</scope>
    <source>
        <strain evidence="4">DSM 15282</strain>
    </source>
</reference>
<evidence type="ECO:0000313" key="4">
    <source>
        <dbReference type="Proteomes" id="UP000199564"/>
    </source>
</evidence>